<keyword evidence="6" id="KW-1185">Reference proteome</keyword>
<dbReference type="Pfam" id="PF00817">
    <property type="entry name" value="IMS"/>
    <property type="match status" value="1"/>
</dbReference>
<proteinExistence type="inferred from homology"/>
<evidence type="ECO:0000256" key="2">
    <source>
        <dbReference type="ARBA" id="ARBA00023199"/>
    </source>
</evidence>
<dbReference type="SUPFAM" id="SSF56672">
    <property type="entry name" value="DNA/RNA polymerases"/>
    <property type="match status" value="1"/>
</dbReference>
<comment type="similarity">
    <text evidence="1">Belongs to the DNA polymerase type-Y family.</text>
</comment>
<dbReference type="GO" id="GO:0006281">
    <property type="term" value="P:DNA repair"/>
    <property type="evidence" value="ECO:0007669"/>
    <property type="project" value="InterPro"/>
</dbReference>
<evidence type="ECO:0000256" key="3">
    <source>
        <dbReference type="ARBA" id="ARBA00023236"/>
    </source>
</evidence>
<keyword evidence="3" id="KW-0742">SOS response</keyword>
<feature type="domain" description="UmuC" evidence="4">
    <location>
        <begin position="2"/>
        <end position="187"/>
    </location>
</feature>
<dbReference type="EMBL" id="SUPL01000004">
    <property type="protein sequence ID" value="TJY35891.1"/>
    <property type="molecule type" value="Genomic_DNA"/>
</dbReference>
<keyword evidence="2" id="KW-0741">SOS mutagenesis</keyword>
<dbReference type="Pfam" id="PF11799">
    <property type="entry name" value="IMS_C"/>
    <property type="match status" value="1"/>
</dbReference>
<dbReference type="InterPro" id="IPR001126">
    <property type="entry name" value="UmuC"/>
</dbReference>
<keyword evidence="2" id="KW-0227">DNA damage</keyword>
<gene>
    <name evidence="5" type="ORF">E5167_08465</name>
</gene>
<dbReference type="InterPro" id="IPR043502">
    <property type="entry name" value="DNA/RNA_pol_sf"/>
</dbReference>
<dbReference type="Gene3D" id="3.30.70.270">
    <property type="match status" value="1"/>
</dbReference>
<dbReference type="Gene3D" id="3.40.1170.60">
    <property type="match status" value="1"/>
</dbReference>
<dbReference type="InterPro" id="IPR025188">
    <property type="entry name" value="DUF4113"/>
</dbReference>
<dbReference type="GO" id="GO:0003887">
    <property type="term" value="F:DNA-directed DNA polymerase activity"/>
    <property type="evidence" value="ECO:0007669"/>
    <property type="project" value="UniProtKB-KW"/>
</dbReference>
<dbReference type="InterPro" id="IPR017961">
    <property type="entry name" value="DNA_pol_Y-fam_little_finger"/>
</dbReference>
<evidence type="ECO:0000259" key="4">
    <source>
        <dbReference type="PROSITE" id="PS50173"/>
    </source>
</evidence>
<evidence type="ECO:0000313" key="5">
    <source>
        <dbReference type="EMBL" id="TJY35891.1"/>
    </source>
</evidence>
<dbReference type="PANTHER" id="PTHR11076:SF33">
    <property type="entry name" value="DNA POLYMERASE KAPPA"/>
    <property type="match status" value="1"/>
</dbReference>
<dbReference type="InterPro" id="IPR050116">
    <property type="entry name" value="DNA_polymerase-Y"/>
</dbReference>
<dbReference type="GO" id="GO:0003684">
    <property type="term" value="F:damaged DNA binding"/>
    <property type="evidence" value="ECO:0007669"/>
    <property type="project" value="InterPro"/>
</dbReference>
<evidence type="ECO:0000313" key="6">
    <source>
        <dbReference type="Proteomes" id="UP000307657"/>
    </source>
</evidence>
<organism evidence="5 6">
    <name type="scientific">Pontimicrobium aquaticum</name>
    <dbReference type="NCBI Taxonomy" id="2565367"/>
    <lineage>
        <taxon>Bacteria</taxon>
        <taxon>Pseudomonadati</taxon>
        <taxon>Bacteroidota</taxon>
        <taxon>Flavobacteriia</taxon>
        <taxon>Flavobacteriales</taxon>
        <taxon>Flavobacteriaceae</taxon>
        <taxon>Pontimicrobium</taxon>
    </lineage>
</organism>
<dbReference type="RefSeq" id="WP_136843036.1">
    <property type="nucleotide sequence ID" value="NZ_SUPL01000004.1"/>
</dbReference>
<dbReference type="GO" id="GO:0042276">
    <property type="term" value="P:error-prone translesion synthesis"/>
    <property type="evidence" value="ECO:0007669"/>
    <property type="project" value="TreeGrafter"/>
</dbReference>
<dbReference type="PANTHER" id="PTHR11076">
    <property type="entry name" value="DNA REPAIR POLYMERASE UMUC / TRANSFERASE FAMILY MEMBER"/>
    <property type="match status" value="1"/>
</dbReference>
<comment type="caution">
    <text evidence="5">The sequence shown here is derived from an EMBL/GenBank/DDBJ whole genome shotgun (WGS) entry which is preliminary data.</text>
</comment>
<dbReference type="Pfam" id="PF13438">
    <property type="entry name" value="DUF4113"/>
    <property type="match status" value="1"/>
</dbReference>
<accession>A0A4U0EVF8</accession>
<sequence>MFALIDCNNFYASCERVFNPSLNGKPVVVLSNNDGCVIARSNEAKALGIPMGAPAFEYAKVFEENNVPVFSSNYALYGDMSSRVMNLLSEFTPELEIYSIDEAFLKFEGFQLFNLQEIGDKMRYRVTKGTGIPISVGFAPSKALSKVANKIAKKFPERTNNVYVIDCEEKRINTLKWLKIEDVWGIGRQHTKRLKNLNVHNAFQFTQLSDDWVRKNMSVVGLRLKHDLEGKPSLDLEAKANKKMIATTRSFEGMLTSYQDIKERVSTFAISCAEKLRRQDSHCNLLMVFLHTNGFRKDLPQYSRNIVIKTQFPTSSSIDLVKYAEVGLKAIFRDGFHYKKAGVIVMGLTPSNQKQFTLFTSENPKHQPIMNIVDRLNKAYGNNKVKFGSQSLGRQWKMKQERLSPRYSTNINEIIDIRV</sequence>
<dbReference type="OrthoDB" id="9808813at2"/>
<dbReference type="GO" id="GO:0009432">
    <property type="term" value="P:SOS response"/>
    <property type="evidence" value="ECO:0007669"/>
    <property type="project" value="UniProtKB-KW"/>
</dbReference>
<name>A0A4U0EVF8_9FLAO</name>
<dbReference type="CDD" id="cd01700">
    <property type="entry name" value="PolY_Pol_V_umuC"/>
    <property type="match status" value="1"/>
</dbReference>
<dbReference type="PROSITE" id="PS50173">
    <property type="entry name" value="UMUC"/>
    <property type="match status" value="1"/>
</dbReference>
<dbReference type="AlphaFoldDB" id="A0A4U0EVF8"/>
<protein>
    <submittedName>
        <fullName evidence="5">Y-family DNA polymerase</fullName>
    </submittedName>
</protein>
<reference evidence="5 6" key="1">
    <citation type="submission" date="2019-04" db="EMBL/GenBank/DDBJ databases">
        <title>Lacinutrix sp. nov., isolated from marine water.</title>
        <authorList>
            <person name="Kim W."/>
        </authorList>
    </citation>
    <scope>NUCLEOTIDE SEQUENCE [LARGE SCALE GENOMIC DNA]</scope>
    <source>
        <strain evidence="5 6">CAU 1491</strain>
    </source>
</reference>
<evidence type="ECO:0000256" key="1">
    <source>
        <dbReference type="ARBA" id="ARBA00010945"/>
    </source>
</evidence>
<dbReference type="InterPro" id="IPR043128">
    <property type="entry name" value="Rev_trsase/Diguanyl_cyclase"/>
</dbReference>
<dbReference type="Proteomes" id="UP000307657">
    <property type="component" value="Unassembled WGS sequence"/>
</dbReference>